<proteinExistence type="predicted"/>
<dbReference type="EMBL" id="SRYB01000015">
    <property type="protein sequence ID" value="TGY78247.1"/>
    <property type="molecule type" value="Genomic_DNA"/>
</dbReference>
<keyword evidence="2" id="KW-1185">Reference proteome</keyword>
<evidence type="ECO:0000313" key="1">
    <source>
        <dbReference type="EMBL" id="TGY78247.1"/>
    </source>
</evidence>
<name>A0AC61RCL4_9BACT</name>
<comment type="caution">
    <text evidence="1">The sequence shown here is derived from an EMBL/GenBank/DDBJ whole genome shotgun (WGS) entry which is preliminary data.</text>
</comment>
<evidence type="ECO:0000313" key="2">
    <source>
        <dbReference type="Proteomes" id="UP000306319"/>
    </source>
</evidence>
<protein>
    <submittedName>
        <fullName evidence="1">Uncharacterized protein</fullName>
    </submittedName>
</protein>
<reference evidence="1" key="1">
    <citation type="submission" date="2019-04" db="EMBL/GenBank/DDBJ databases">
        <title>Microbes associate with the intestines of laboratory mice.</title>
        <authorList>
            <person name="Navarre W."/>
            <person name="Wong E."/>
            <person name="Huang K."/>
            <person name="Tropini C."/>
            <person name="Ng K."/>
            <person name="Yu B."/>
        </authorList>
    </citation>
    <scope>NUCLEOTIDE SEQUENCE</scope>
    <source>
        <strain evidence="1">NM04_E33</strain>
    </source>
</reference>
<dbReference type="Proteomes" id="UP000306319">
    <property type="component" value="Unassembled WGS sequence"/>
</dbReference>
<sequence>MNKILITILLAVSSFSLKAQDFMDGFHTFIDLYAGFPSGSFSGEYSDDSGYYAKNIKPTFSFGMNITEGYQVLPNLFAGIGFGAYAPVIYHKDGYNGPDYQYAYTEHNINSIYFPFYADVRWTLKPEATITPYADIKIGYQAGIDFEDSELLWEGTKNYEKAHINGVYFVPSIGVRFGRAAGFNLGIAYNTSMRAKIIETYSNGQEPKTIEKKNFGVFMLTIGADF</sequence>
<organism evidence="1 2">
    <name type="scientific">Lepagella muris</name>
    <dbReference type="NCBI Taxonomy" id="3032870"/>
    <lineage>
        <taxon>Bacteria</taxon>
        <taxon>Pseudomonadati</taxon>
        <taxon>Bacteroidota</taxon>
        <taxon>Bacteroidia</taxon>
        <taxon>Bacteroidales</taxon>
        <taxon>Muribaculaceae</taxon>
        <taxon>Lepagella</taxon>
    </lineage>
</organism>
<accession>A0AC61RCL4</accession>
<gene>
    <name evidence="1" type="ORF">E5331_11135</name>
</gene>